<feature type="region of interest" description="Disordered" evidence="1">
    <location>
        <begin position="48"/>
        <end position="94"/>
    </location>
</feature>
<sequence length="322" mass="36195">MKLNAIMSMLPLIAGDIDQAFVQTYETTLRILSQQKSAKLKQYCQHKNESSESHNWETLASMDPDAVKRKRSRQQSADGTYPTPVNNKPFAKRRTNVDTYDTGHVVEQEDISQMLLDPNSALITSQAYAMARKTDDLIIAGAWKPASIKGTGQPVEFLATQEIGDGTKPISFDYVTEITERFLENEIEPEVSKVIVIGPTQARKLLQITEATSADYTSAMDLQSKGIITNWMGYTWIVSTRLDKFDPTQWGMAAEDGPQGDEIWCIAMTDMALGYHSCKDIWTKVAEDPSASFAWRIYSAFTADCVRVEDEHIFKLRLKNSL</sequence>
<name>A0A0A7HEH0_9CAUD</name>
<organism evidence="2 3">
    <name type="scientific">Vibrio phage J2</name>
    <dbReference type="NCBI Taxonomy" id="1558467"/>
    <lineage>
        <taxon>Viruses</taxon>
        <taxon>Duplodnaviria</taxon>
        <taxon>Heunggongvirae</taxon>
        <taxon>Uroviricota</taxon>
        <taxon>Caudoviricetes</taxon>
        <taxon>Enhodamvirus</taxon>
        <taxon>Enhodamvirus VP2</taxon>
    </lineage>
</organism>
<dbReference type="KEGG" id="vg:24725161"/>
<gene>
    <name evidence="2" type="ORF">J2_0008</name>
</gene>
<evidence type="ECO:0008006" key="4">
    <source>
        <dbReference type="Google" id="ProtNLM"/>
    </source>
</evidence>
<dbReference type="Proteomes" id="UP000030722">
    <property type="component" value="Genome"/>
</dbReference>
<dbReference type="OrthoDB" id="4023at10239"/>
<reference evidence="2 3" key="1">
    <citation type="submission" date="2014-09" db="EMBL/GenBank/DDBJ databases">
        <title>Complete genome sequences of seven Vibrio cholerae phages isolated in China.</title>
        <authorList>
            <person name="Bhandare S.G."/>
            <person name="Warry A."/>
            <person name="Emes R.D."/>
            <person name="Su J."/>
            <person name="Barrow P.A."/>
            <person name="Atterbury R.J."/>
        </authorList>
    </citation>
    <scope>NUCLEOTIDE SEQUENCE [LARGE SCALE GENOMIC DNA]</scope>
</reference>
<evidence type="ECO:0000313" key="3">
    <source>
        <dbReference type="Proteomes" id="UP000030722"/>
    </source>
</evidence>
<dbReference type="RefSeq" id="YP_009152759.1">
    <property type="nucleotide sequence ID" value="NC_027393.1"/>
</dbReference>
<dbReference type="Pfam" id="PF19821">
    <property type="entry name" value="Phage_capsid_2"/>
    <property type="match status" value="1"/>
</dbReference>
<evidence type="ECO:0000256" key="1">
    <source>
        <dbReference type="SAM" id="MobiDB-lite"/>
    </source>
</evidence>
<evidence type="ECO:0000313" key="2">
    <source>
        <dbReference type="EMBL" id="AIZ01599.1"/>
    </source>
</evidence>
<feature type="compositionally biased region" description="Polar residues" evidence="1">
    <location>
        <begin position="74"/>
        <end position="86"/>
    </location>
</feature>
<dbReference type="GeneID" id="24725161"/>
<protein>
    <recommendedName>
        <fullName evidence="4">Major capsid protein</fullName>
    </recommendedName>
</protein>
<accession>A0A0A7HEH0</accession>
<dbReference type="EMBL" id="KM612264">
    <property type="protein sequence ID" value="AIZ01599.1"/>
    <property type="molecule type" value="Genomic_DNA"/>
</dbReference>
<proteinExistence type="predicted"/>
<dbReference type="InterPro" id="IPR045565">
    <property type="entry name" value="Phage_capsid_2"/>
</dbReference>